<reference evidence="1" key="1">
    <citation type="submission" date="2020-08" db="EMBL/GenBank/DDBJ databases">
        <title>Multicomponent nature underlies the extraordinary mechanical properties of spider dragline silk.</title>
        <authorList>
            <person name="Kono N."/>
            <person name="Nakamura H."/>
            <person name="Mori M."/>
            <person name="Yoshida Y."/>
            <person name="Ohtoshi R."/>
            <person name="Malay A.D."/>
            <person name="Moran D.A.P."/>
            <person name="Tomita M."/>
            <person name="Numata K."/>
            <person name="Arakawa K."/>
        </authorList>
    </citation>
    <scope>NUCLEOTIDE SEQUENCE</scope>
</reference>
<name>A0A8X6NL25_NEPPI</name>
<dbReference type="GO" id="GO:0030729">
    <property type="term" value="F:acetoacetate-CoA ligase activity"/>
    <property type="evidence" value="ECO:0007669"/>
    <property type="project" value="TreeGrafter"/>
</dbReference>
<proteinExistence type="predicted"/>
<keyword evidence="2" id="KW-1185">Reference proteome</keyword>
<dbReference type="EMBL" id="BMAW01010818">
    <property type="protein sequence ID" value="GFT20642.1"/>
    <property type="molecule type" value="Genomic_DNA"/>
</dbReference>
<comment type="caution">
    <text evidence="1">The sequence shown here is derived from an EMBL/GenBank/DDBJ whole genome shotgun (WGS) entry which is preliminary data.</text>
</comment>
<dbReference type="PANTHER" id="PTHR42921">
    <property type="entry name" value="ACETOACETYL-COA SYNTHETASE"/>
    <property type="match status" value="1"/>
</dbReference>
<dbReference type="InterPro" id="IPR042099">
    <property type="entry name" value="ANL_N_sf"/>
</dbReference>
<feature type="non-terminal residue" evidence="1">
    <location>
        <position position="1"/>
    </location>
</feature>
<dbReference type="AlphaFoldDB" id="A0A8X6NL25"/>
<organism evidence="1 2">
    <name type="scientific">Nephila pilipes</name>
    <name type="common">Giant wood spider</name>
    <name type="synonym">Nephila maculata</name>
    <dbReference type="NCBI Taxonomy" id="299642"/>
    <lineage>
        <taxon>Eukaryota</taxon>
        <taxon>Metazoa</taxon>
        <taxon>Ecdysozoa</taxon>
        <taxon>Arthropoda</taxon>
        <taxon>Chelicerata</taxon>
        <taxon>Arachnida</taxon>
        <taxon>Araneae</taxon>
        <taxon>Araneomorphae</taxon>
        <taxon>Entelegynae</taxon>
        <taxon>Araneoidea</taxon>
        <taxon>Nephilidae</taxon>
        <taxon>Nephila</taxon>
    </lineage>
</organism>
<evidence type="ECO:0000313" key="2">
    <source>
        <dbReference type="Proteomes" id="UP000887013"/>
    </source>
</evidence>
<dbReference type="OrthoDB" id="6430548at2759"/>
<evidence type="ECO:0000313" key="1">
    <source>
        <dbReference type="EMBL" id="GFT20642.1"/>
    </source>
</evidence>
<sequence>VFRKTGPGFLDNEWFPGAAMNYAENLLRIRDDRIAIMWLDEEQNEDKVTFAELYEEVKQYAAAFRKHGVTVGDRVGCEFQYL</sequence>
<accession>A0A8X6NL25</accession>
<dbReference type="SUPFAM" id="SSF56801">
    <property type="entry name" value="Acetyl-CoA synthetase-like"/>
    <property type="match status" value="1"/>
</dbReference>
<gene>
    <name evidence="1" type="ORF">NPIL_511651</name>
</gene>
<dbReference type="Proteomes" id="UP000887013">
    <property type="component" value="Unassembled WGS sequence"/>
</dbReference>
<protein>
    <submittedName>
        <fullName evidence="1">Uncharacterized protein</fullName>
    </submittedName>
</protein>
<dbReference type="PANTHER" id="PTHR42921:SF1">
    <property type="entry name" value="ACETOACETYL-COA SYNTHETASE"/>
    <property type="match status" value="1"/>
</dbReference>
<dbReference type="Gene3D" id="3.40.50.12780">
    <property type="entry name" value="N-terminal domain of ligase-like"/>
    <property type="match status" value="1"/>
</dbReference>